<keyword evidence="4 6" id="KW-1133">Transmembrane helix</keyword>
<evidence type="ECO:0000256" key="4">
    <source>
        <dbReference type="ARBA" id="ARBA00022989"/>
    </source>
</evidence>
<dbReference type="Proteomes" id="UP001500630">
    <property type="component" value="Unassembled WGS sequence"/>
</dbReference>
<feature type="domain" description="Major facilitator superfamily (MFS) profile" evidence="7">
    <location>
        <begin position="38"/>
        <end position="235"/>
    </location>
</feature>
<dbReference type="InterPro" id="IPR011701">
    <property type="entry name" value="MFS"/>
</dbReference>
<dbReference type="SUPFAM" id="SSF103473">
    <property type="entry name" value="MFS general substrate transporter"/>
    <property type="match status" value="1"/>
</dbReference>
<evidence type="ECO:0000256" key="5">
    <source>
        <dbReference type="ARBA" id="ARBA00023136"/>
    </source>
</evidence>
<comment type="caution">
    <text evidence="8">The sequence shown here is derived from an EMBL/GenBank/DDBJ whole genome shotgun (WGS) entry which is preliminary data.</text>
</comment>
<dbReference type="InterPro" id="IPR020846">
    <property type="entry name" value="MFS_dom"/>
</dbReference>
<sequence>MVQGAAGALLMPVAQTILARAAGAERMGRVMALVGVPALLAPILGPLAGGLIVDHLPWRWIFLINLPVGVASVLISVRRLPAGLLVAPQGIGTAISMPIAGALADKIGPRRVVVTGMVLVTLGTLVLTQVPDGLPSWAAAFALVVRGLGFGAAMMPAMAAGYRTLPASAAGHASSVLQIFSRVGGTIGAALMAVILTQTGDFGTAFWFATGITAVAALASLLLPGSGTRTSHKEQ</sequence>
<dbReference type="EMBL" id="BAABDQ010000034">
    <property type="protein sequence ID" value="GAA3599709.1"/>
    <property type="molecule type" value="Genomic_DNA"/>
</dbReference>
<comment type="subcellular location">
    <subcellularLocation>
        <location evidence="1">Cell membrane</location>
        <topology evidence="1">Multi-pass membrane protein</topology>
    </subcellularLocation>
</comment>
<keyword evidence="5 6" id="KW-0472">Membrane</keyword>
<dbReference type="Gene3D" id="1.20.1720.10">
    <property type="entry name" value="Multidrug resistance protein D"/>
    <property type="match status" value="1"/>
</dbReference>
<dbReference type="PANTHER" id="PTHR42718">
    <property type="entry name" value="MAJOR FACILITATOR SUPERFAMILY MULTIDRUG TRANSPORTER MFSC"/>
    <property type="match status" value="1"/>
</dbReference>
<feature type="transmembrane region" description="Helical" evidence="6">
    <location>
        <begin position="205"/>
        <end position="223"/>
    </location>
</feature>
<evidence type="ECO:0000313" key="8">
    <source>
        <dbReference type="EMBL" id="GAA3599709.1"/>
    </source>
</evidence>
<keyword evidence="9" id="KW-1185">Reference proteome</keyword>
<evidence type="ECO:0000256" key="2">
    <source>
        <dbReference type="ARBA" id="ARBA00022448"/>
    </source>
</evidence>
<evidence type="ECO:0000313" key="9">
    <source>
        <dbReference type="Proteomes" id="UP001500630"/>
    </source>
</evidence>
<organism evidence="8 9">
    <name type="scientific">Nonomuraea rosea</name>
    <dbReference type="NCBI Taxonomy" id="638574"/>
    <lineage>
        <taxon>Bacteria</taxon>
        <taxon>Bacillati</taxon>
        <taxon>Actinomycetota</taxon>
        <taxon>Actinomycetes</taxon>
        <taxon>Streptosporangiales</taxon>
        <taxon>Streptosporangiaceae</taxon>
        <taxon>Nonomuraea</taxon>
    </lineage>
</organism>
<evidence type="ECO:0000256" key="3">
    <source>
        <dbReference type="ARBA" id="ARBA00022692"/>
    </source>
</evidence>
<feature type="transmembrane region" description="Helical" evidence="6">
    <location>
        <begin position="31"/>
        <end position="53"/>
    </location>
</feature>
<evidence type="ECO:0000256" key="6">
    <source>
        <dbReference type="SAM" id="Phobius"/>
    </source>
</evidence>
<feature type="transmembrane region" description="Helical" evidence="6">
    <location>
        <begin position="60"/>
        <end position="77"/>
    </location>
</feature>
<name>A0ABP6Z965_9ACTN</name>
<feature type="transmembrane region" description="Helical" evidence="6">
    <location>
        <begin position="83"/>
        <end position="104"/>
    </location>
</feature>
<dbReference type="PANTHER" id="PTHR42718:SF9">
    <property type="entry name" value="MAJOR FACILITATOR SUPERFAMILY MULTIDRUG TRANSPORTER MFSC"/>
    <property type="match status" value="1"/>
</dbReference>
<dbReference type="Pfam" id="PF07690">
    <property type="entry name" value="MFS_1"/>
    <property type="match status" value="2"/>
</dbReference>
<feature type="transmembrane region" description="Helical" evidence="6">
    <location>
        <begin position="111"/>
        <end position="130"/>
    </location>
</feature>
<feature type="transmembrane region" description="Helical" evidence="6">
    <location>
        <begin position="179"/>
        <end position="199"/>
    </location>
</feature>
<feature type="transmembrane region" description="Helical" evidence="6">
    <location>
        <begin position="136"/>
        <end position="158"/>
    </location>
</feature>
<dbReference type="Gene3D" id="1.20.1250.20">
    <property type="entry name" value="MFS general substrate transporter like domains"/>
    <property type="match status" value="1"/>
</dbReference>
<dbReference type="InterPro" id="IPR036259">
    <property type="entry name" value="MFS_trans_sf"/>
</dbReference>
<protein>
    <recommendedName>
        <fullName evidence="7">Major facilitator superfamily (MFS) profile domain-containing protein</fullName>
    </recommendedName>
</protein>
<proteinExistence type="predicted"/>
<evidence type="ECO:0000259" key="7">
    <source>
        <dbReference type="PROSITE" id="PS50850"/>
    </source>
</evidence>
<keyword evidence="2" id="KW-0813">Transport</keyword>
<gene>
    <name evidence="8" type="ORF">GCM10022419_099490</name>
</gene>
<dbReference type="PROSITE" id="PS50850">
    <property type="entry name" value="MFS"/>
    <property type="match status" value="1"/>
</dbReference>
<reference evidence="9" key="1">
    <citation type="journal article" date="2019" name="Int. J. Syst. Evol. Microbiol.">
        <title>The Global Catalogue of Microorganisms (GCM) 10K type strain sequencing project: providing services to taxonomists for standard genome sequencing and annotation.</title>
        <authorList>
            <consortium name="The Broad Institute Genomics Platform"/>
            <consortium name="The Broad Institute Genome Sequencing Center for Infectious Disease"/>
            <person name="Wu L."/>
            <person name="Ma J."/>
        </authorList>
    </citation>
    <scope>NUCLEOTIDE SEQUENCE [LARGE SCALE GENOMIC DNA]</scope>
    <source>
        <strain evidence="9">JCM 17326</strain>
    </source>
</reference>
<accession>A0ABP6Z965</accession>
<keyword evidence="3 6" id="KW-0812">Transmembrane</keyword>
<evidence type="ECO:0000256" key="1">
    <source>
        <dbReference type="ARBA" id="ARBA00004651"/>
    </source>
</evidence>